<gene>
    <name evidence="2" type="ORF">FMOSSE_LOCUS11775</name>
</gene>
<dbReference type="Proteomes" id="UP000789375">
    <property type="component" value="Unassembled WGS sequence"/>
</dbReference>
<reference evidence="2" key="1">
    <citation type="submission" date="2021-06" db="EMBL/GenBank/DDBJ databases">
        <authorList>
            <person name="Kallberg Y."/>
            <person name="Tangrot J."/>
            <person name="Rosling A."/>
        </authorList>
    </citation>
    <scope>NUCLEOTIDE SEQUENCE</scope>
    <source>
        <strain evidence="2">87-6 pot B 2015</strain>
    </source>
</reference>
<evidence type="ECO:0000313" key="3">
    <source>
        <dbReference type="Proteomes" id="UP000789375"/>
    </source>
</evidence>
<feature type="region of interest" description="Disordered" evidence="1">
    <location>
        <begin position="1"/>
        <end position="39"/>
    </location>
</feature>
<organism evidence="2 3">
    <name type="scientific">Funneliformis mosseae</name>
    <name type="common">Endomycorrhizal fungus</name>
    <name type="synonym">Glomus mosseae</name>
    <dbReference type="NCBI Taxonomy" id="27381"/>
    <lineage>
        <taxon>Eukaryota</taxon>
        <taxon>Fungi</taxon>
        <taxon>Fungi incertae sedis</taxon>
        <taxon>Mucoromycota</taxon>
        <taxon>Glomeromycotina</taxon>
        <taxon>Glomeromycetes</taxon>
        <taxon>Glomerales</taxon>
        <taxon>Glomeraceae</taxon>
        <taxon>Funneliformis</taxon>
    </lineage>
</organism>
<keyword evidence="3" id="KW-1185">Reference proteome</keyword>
<feature type="non-terminal residue" evidence="2">
    <location>
        <position position="1"/>
    </location>
</feature>
<dbReference type="EMBL" id="CAJVPP010004936">
    <property type="protein sequence ID" value="CAG8657452.1"/>
    <property type="molecule type" value="Genomic_DNA"/>
</dbReference>
<protein>
    <submittedName>
        <fullName evidence="2">14796_t:CDS:1</fullName>
    </submittedName>
</protein>
<evidence type="ECO:0000256" key="1">
    <source>
        <dbReference type="SAM" id="MobiDB-lite"/>
    </source>
</evidence>
<proteinExistence type="predicted"/>
<name>A0A9N9E1R6_FUNMO</name>
<dbReference type="AlphaFoldDB" id="A0A9N9E1R6"/>
<evidence type="ECO:0000313" key="2">
    <source>
        <dbReference type="EMBL" id="CAG8657452.1"/>
    </source>
</evidence>
<accession>A0A9N9E1R6</accession>
<sequence>TSNNSTPISDGGFGSNYSRINRPPNPQHEGGRRVLSKTRSPVNNQDIIIRIASLPRQITDDPLINQFFNGYLF</sequence>
<comment type="caution">
    <text evidence="2">The sequence shown here is derived from an EMBL/GenBank/DDBJ whole genome shotgun (WGS) entry which is preliminary data.</text>
</comment>